<evidence type="ECO:0000256" key="2">
    <source>
        <dbReference type="SAM" id="Phobius"/>
    </source>
</evidence>
<dbReference type="EMBL" id="LSRX01000143">
    <property type="protein sequence ID" value="OLQ07275.1"/>
    <property type="molecule type" value="Genomic_DNA"/>
</dbReference>
<keyword evidence="2" id="KW-0472">Membrane</keyword>
<feature type="domain" description="Domain of unknown function at the cortex 1" evidence="3">
    <location>
        <begin position="177"/>
        <end position="379"/>
    </location>
</feature>
<dbReference type="InterPro" id="IPR002885">
    <property type="entry name" value="PPR_rpt"/>
</dbReference>
<dbReference type="InterPro" id="IPR011990">
    <property type="entry name" value="TPR-like_helical_dom_sf"/>
</dbReference>
<dbReference type="InterPro" id="IPR013897">
    <property type="entry name" value="Duc1"/>
</dbReference>
<evidence type="ECO:0000259" key="3">
    <source>
        <dbReference type="Pfam" id="PF08588"/>
    </source>
</evidence>
<dbReference type="Proteomes" id="UP000186817">
    <property type="component" value="Unassembled WGS sequence"/>
</dbReference>
<comment type="caution">
    <text evidence="4">The sequence shown here is derived from an EMBL/GenBank/DDBJ whole genome shotgun (WGS) entry which is preliminary data.</text>
</comment>
<keyword evidence="2" id="KW-0812">Transmembrane</keyword>
<feature type="transmembrane region" description="Helical" evidence="2">
    <location>
        <begin position="12"/>
        <end position="45"/>
    </location>
</feature>
<evidence type="ECO:0000313" key="5">
    <source>
        <dbReference type="Proteomes" id="UP000186817"/>
    </source>
</evidence>
<evidence type="ECO:0000313" key="4">
    <source>
        <dbReference type="EMBL" id="OLQ07275.1"/>
    </source>
</evidence>
<protein>
    <recommendedName>
        <fullName evidence="3">Domain of unknown function at the cortex 1 domain-containing protein</fullName>
    </recommendedName>
</protein>
<gene>
    <name evidence="4" type="ORF">AK812_SmicGene9375</name>
</gene>
<dbReference type="NCBIfam" id="TIGR00756">
    <property type="entry name" value="PPR"/>
    <property type="match status" value="1"/>
</dbReference>
<keyword evidence="5" id="KW-1185">Reference proteome</keyword>
<dbReference type="Gene3D" id="1.25.40.10">
    <property type="entry name" value="Tetratricopeptide repeat domain"/>
    <property type="match status" value="1"/>
</dbReference>
<dbReference type="AlphaFoldDB" id="A0A1Q9EIN2"/>
<feature type="repeat" description="PPR" evidence="1">
    <location>
        <begin position="543"/>
        <end position="577"/>
    </location>
</feature>
<reference evidence="4 5" key="1">
    <citation type="submission" date="2016-02" db="EMBL/GenBank/DDBJ databases">
        <title>Genome analysis of coral dinoflagellate symbionts highlights evolutionary adaptations to a symbiotic lifestyle.</title>
        <authorList>
            <person name="Aranda M."/>
            <person name="Li Y."/>
            <person name="Liew Y.J."/>
            <person name="Baumgarten S."/>
            <person name="Simakov O."/>
            <person name="Wilson M."/>
            <person name="Piel J."/>
            <person name="Ashoor H."/>
            <person name="Bougouffa S."/>
            <person name="Bajic V.B."/>
            <person name="Ryu T."/>
            <person name="Ravasi T."/>
            <person name="Bayer T."/>
            <person name="Micklem G."/>
            <person name="Kim H."/>
            <person name="Bhak J."/>
            <person name="Lajeunesse T.C."/>
            <person name="Voolstra C.R."/>
        </authorList>
    </citation>
    <scope>NUCLEOTIDE SEQUENCE [LARGE SCALE GENOMIC DNA]</scope>
    <source>
        <strain evidence="4 5">CCMP2467</strain>
    </source>
</reference>
<accession>A0A1Q9EIN2</accession>
<sequence length="1009" mass="113193">MRVTTSITTRIVIITTFIIIIIIIIIIITIIIIIIISIGTLISISMRIIAMTMKKRKMMMIISIIITIHQHHYRHIVGSATTTTTAATAAAAATTTTTKGYFYWRQFYAKQWQNATDLLQEMRARGPLPDVTAVNATIGACSRQIYTQRVRAMPALAESEDPLQWRFEEPDGKQSELRPSSWENDLCQVKLLAMHRPTHDPDRMKAGDYPFSWHLGGRKRLWELRLQMRFKEIPKEPLFFALELSRFVEISGMTRQAQKALVSACQAVADCYHSNGDDPSTLLAGREAEPPTFAMPLWAFDQFEVSTPGSEPDLAGNLEGVGLRRNDGAAAYVSSLKKALAELSTERVYTFCFWGVSQFLDCVRWEVTGGILPGVTMDFDRGETKREEKKRSWEVTGGILPGVTMDFDRLCGRPPVYFSVYALREAGAEKRHLQSMKRTFFRISAWSSLHPPDKEGPSQSVTNADFSWDGYGSYDLLDRSQEGPPFVAREWRLRRHRRSTCLAWADVWMLRLLGQKDTFAQLVQAAAWPQAVQLLSESGSHANIITFNATATACARGRQWKVSLDLVQEMLRRGIEPSPSTWGAQAAACERGRFMKVTRVLKLSTPSLMGNCGVGSCSADEGELTEEVSVEYVELVDVAHGVPQAQSREWRPSHPASSLLDVEFGDRRDALMELEDVDELSDEGSRPNCALAQQLHRRTSAKVPAHSLNALFPQLPLMLAKHLAMPDFLPLRAACSQQREGLPSTALVEHLVDLIEPSKTDVLLAFASLLMAKRRGESEEDFWKHGTFPPHIREGQASLRTFLTGLDFWHTVVPGAVAQVAQNMREFCFDPRKEVADSAQMVMVLAARQCFSEGESEYVRHLFVEDMIAILLRADDKIRLQACVAFASCGPKLLGTHNPAVTDALIHLCCTSTRSDCCQSMCLKALKVFLDYDRALCSLVEPRLDELEKLRSMGPQEEMAVADIKILCTMEAYCKRIRHQWLAAEDLARNMLTMCRGDLAFCCQPPDSR</sequence>
<dbReference type="Pfam" id="PF08588">
    <property type="entry name" value="Duc1"/>
    <property type="match status" value="1"/>
</dbReference>
<organism evidence="4 5">
    <name type="scientific">Symbiodinium microadriaticum</name>
    <name type="common">Dinoflagellate</name>
    <name type="synonym">Zooxanthella microadriatica</name>
    <dbReference type="NCBI Taxonomy" id="2951"/>
    <lineage>
        <taxon>Eukaryota</taxon>
        <taxon>Sar</taxon>
        <taxon>Alveolata</taxon>
        <taxon>Dinophyceae</taxon>
        <taxon>Suessiales</taxon>
        <taxon>Symbiodiniaceae</taxon>
        <taxon>Symbiodinium</taxon>
    </lineage>
</organism>
<evidence type="ECO:0000256" key="1">
    <source>
        <dbReference type="PROSITE-ProRule" id="PRU00708"/>
    </source>
</evidence>
<name>A0A1Q9EIN2_SYMMI</name>
<dbReference type="OrthoDB" id="425562at2759"/>
<proteinExistence type="predicted"/>
<keyword evidence="2" id="KW-1133">Transmembrane helix</keyword>
<dbReference type="PROSITE" id="PS51375">
    <property type="entry name" value="PPR"/>
    <property type="match status" value="1"/>
</dbReference>